<dbReference type="PROSITE" id="PS00626">
    <property type="entry name" value="RCC1_2"/>
    <property type="match status" value="1"/>
</dbReference>
<feature type="compositionally biased region" description="Acidic residues" evidence="1">
    <location>
        <begin position="119"/>
        <end position="128"/>
    </location>
</feature>
<reference evidence="2" key="1">
    <citation type="submission" date="2021-01" db="EMBL/GenBank/DDBJ databases">
        <authorList>
            <person name="Corre E."/>
            <person name="Pelletier E."/>
            <person name="Niang G."/>
            <person name="Scheremetjew M."/>
            <person name="Finn R."/>
            <person name="Kale V."/>
            <person name="Holt S."/>
            <person name="Cochrane G."/>
            <person name="Meng A."/>
            <person name="Brown T."/>
            <person name="Cohen L."/>
        </authorList>
    </citation>
    <scope>NUCLEOTIDE SEQUENCE</scope>
    <source>
        <strain evidence="2">CCMP 2712</strain>
    </source>
</reference>
<organism evidence="2">
    <name type="scientific">Guillardia theta</name>
    <name type="common">Cryptophyte</name>
    <name type="synonym">Cryptomonas phi</name>
    <dbReference type="NCBI Taxonomy" id="55529"/>
    <lineage>
        <taxon>Eukaryota</taxon>
        <taxon>Cryptophyceae</taxon>
        <taxon>Pyrenomonadales</taxon>
        <taxon>Geminigeraceae</taxon>
        <taxon>Guillardia</taxon>
    </lineage>
</organism>
<evidence type="ECO:0000256" key="1">
    <source>
        <dbReference type="SAM" id="MobiDB-lite"/>
    </source>
</evidence>
<evidence type="ECO:0000313" key="2">
    <source>
        <dbReference type="EMBL" id="CAE2262547.1"/>
    </source>
</evidence>
<gene>
    <name evidence="2" type="ORF">GTHE00462_LOCUS5485</name>
</gene>
<dbReference type="Gene3D" id="2.130.10.30">
    <property type="entry name" value="Regulator of chromosome condensation 1/beta-lactamase-inhibitor protein II"/>
    <property type="match status" value="1"/>
</dbReference>
<dbReference type="AlphaFoldDB" id="A0A7S4JG27"/>
<sequence>MIGEFKRTFTIPPETKLCTSSGQFFADSLKHGLGFVPSAGAMMPSTVSRQRTSTEGGGTMISQTPATERLETAQVKEAEGKAGTLIIWGDGWEEEEDCELPKFFQRMTKDVEELKDIRLEEEEEEEKDGEGGESSAPRRPNPLFLPRIAKDCEGRKLLNVSGGFGQIVVITEEGTILHSGRSNLGVSAVQLEERIQQVASGSQHTLLLSSEGVLLSGGQNTYGQLGYPGEAGAGAGAGAGEGGGGGGGGGEVVAVVHRDFNPAGCSARHAGGIENNEPAGRIENSPAQEDLLPGLPLSPLFLLSLRRRKREGE</sequence>
<feature type="region of interest" description="Disordered" evidence="1">
    <location>
        <begin position="116"/>
        <end position="144"/>
    </location>
</feature>
<dbReference type="InterPro" id="IPR009091">
    <property type="entry name" value="RCC1/BLIP-II"/>
</dbReference>
<name>A0A7S4JG27_GUITH</name>
<dbReference type="SUPFAM" id="SSF50985">
    <property type="entry name" value="RCC1/BLIP-II"/>
    <property type="match status" value="1"/>
</dbReference>
<dbReference type="Pfam" id="PF13540">
    <property type="entry name" value="RCC1_2"/>
    <property type="match status" value="1"/>
</dbReference>
<protein>
    <submittedName>
        <fullName evidence="2">Uncharacterized protein</fullName>
    </submittedName>
</protein>
<dbReference type="InterPro" id="IPR000408">
    <property type="entry name" value="Reg_chr_condens"/>
</dbReference>
<feature type="region of interest" description="Disordered" evidence="1">
    <location>
        <begin position="268"/>
        <end position="295"/>
    </location>
</feature>
<accession>A0A7S4JG27</accession>
<dbReference type="EMBL" id="HBKN01006844">
    <property type="protein sequence ID" value="CAE2262547.1"/>
    <property type="molecule type" value="Transcribed_RNA"/>
</dbReference>
<proteinExistence type="predicted"/>